<reference evidence="1" key="1">
    <citation type="journal article" date="2015" name="Nature">
        <title>Complex archaea that bridge the gap between prokaryotes and eukaryotes.</title>
        <authorList>
            <person name="Spang A."/>
            <person name="Saw J.H."/>
            <person name="Jorgensen S.L."/>
            <person name="Zaremba-Niedzwiedzka K."/>
            <person name="Martijn J."/>
            <person name="Lind A.E."/>
            <person name="van Eijk R."/>
            <person name="Schleper C."/>
            <person name="Guy L."/>
            <person name="Ettema T.J."/>
        </authorList>
    </citation>
    <scope>NUCLEOTIDE SEQUENCE</scope>
</reference>
<gene>
    <name evidence="1" type="ORF">LCGC14_1178390</name>
</gene>
<dbReference type="SUPFAM" id="SSF53335">
    <property type="entry name" value="S-adenosyl-L-methionine-dependent methyltransferases"/>
    <property type="match status" value="1"/>
</dbReference>
<protein>
    <recommendedName>
        <fullName evidence="2">DNA methylase N-4/N-6 domain-containing protein</fullName>
    </recommendedName>
</protein>
<dbReference type="PRINTS" id="PR00507">
    <property type="entry name" value="N12N6MTFRASE"/>
</dbReference>
<accession>A0A0F9PTC9</accession>
<evidence type="ECO:0008006" key="2">
    <source>
        <dbReference type="Google" id="ProtNLM"/>
    </source>
</evidence>
<dbReference type="AlphaFoldDB" id="A0A0F9PTC9"/>
<dbReference type="Gene3D" id="3.40.50.150">
    <property type="entry name" value="Vaccinia Virus protein VP39"/>
    <property type="match status" value="2"/>
</dbReference>
<proteinExistence type="predicted"/>
<name>A0A0F9PTC9_9ZZZZ</name>
<evidence type="ECO:0000313" key="1">
    <source>
        <dbReference type="EMBL" id="KKM96412.1"/>
    </source>
</evidence>
<dbReference type="InterPro" id="IPR029063">
    <property type="entry name" value="SAM-dependent_MTases_sf"/>
</dbReference>
<organism evidence="1">
    <name type="scientific">marine sediment metagenome</name>
    <dbReference type="NCBI Taxonomy" id="412755"/>
    <lineage>
        <taxon>unclassified sequences</taxon>
        <taxon>metagenomes</taxon>
        <taxon>ecological metagenomes</taxon>
    </lineage>
</organism>
<sequence length="271" mass="31280">MTKQFALEFPRNEHGWVKFPSDVGLRKELFFPDEVGKHPAKLNLHLQLAMIDYVSEPGQVLLDPTSGTGSLLVGALKGRRVILLEIEEGYHKLQQQAMHNLHEVDPTTQNMVTLIHGDCRFVLPIICDHIMFSPPYAGAMNIKKVRTKREDAPDKFLVEMDRQMLEYSKSQRNLSKLSTFLYGKAMEKIYKLCFESLRPGGTLTIVIKDRIESGERLYLSKWVSKVCHRIGFEDYAWFKWECMGNAFTKIARSQGKETVDDEDIIIYRRPL</sequence>
<comment type="caution">
    <text evidence="1">The sequence shown here is derived from an EMBL/GenBank/DDBJ whole genome shotgun (WGS) entry which is preliminary data.</text>
</comment>
<dbReference type="EMBL" id="LAZR01005886">
    <property type="protein sequence ID" value="KKM96412.1"/>
    <property type="molecule type" value="Genomic_DNA"/>
</dbReference>